<dbReference type="PROSITE" id="PS51257">
    <property type="entry name" value="PROKAR_LIPOPROTEIN"/>
    <property type="match status" value="1"/>
</dbReference>
<evidence type="ECO:0000256" key="3">
    <source>
        <dbReference type="ARBA" id="ARBA00023136"/>
    </source>
</evidence>
<dbReference type="Gene3D" id="3.40.190.10">
    <property type="entry name" value="Periplasmic binding protein-like II"/>
    <property type="match status" value="2"/>
</dbReference>
<dbReference type="InterPro" id="IPR006059">
    <property type="entry name" value="SBP"/>
</dbReference>
<dbReference type="PANTHER" id="PTHR43649:SF33">
    <property type="entry name" value="POLYGALACTURONAN_RHAMNOGALACTURONAN-BINDING PROTEIN YTCQ"/>
    <property type="match status" value="1"/>
</dbReference>
<evidence type="ECO:0000313" key="8">
    <source>
        <dbReference type="Proteomes" id="UP001652445"/>
    </source>
</evidence>
<feature type="chain" id="PRO_5045956898" evidence="6">
    <location>
        <begin position="21"/>
        <end position="515"/>
    </location>
</feature>
<dbReference type="Pfam" id="PF01547">
    <property type="entry name" value="SBP_bac_1"/>
    <property type="match status" value="1"/>
</dbReference>
<keyword evidence="4" id="KW-0564">Palmitate</keyword>
<dbReference type="EMBL" id="JAOQIO010000025">
    <property type="protein sequence ID" value="MCU6792578.1"/>
    <property type="molecule type" value="Genomic_DNA"/>
</dbReference>
<dbReference type="SUPFAM" id="SSF53850">
    <property type="entry name" value="Periplasmic binding protein-like II"/>
    <property type="match status" value="1"/>
</dbReference>
<feature type="signal peptide" evidence="6">
    <location>
        <begin position="1"/>
        <end position="20"/>
    </location>
</feature>
<evidence type="ECO:0000256" key="5">
    <source>
        <dbReference type="ARBA" id="ARBA00023288"/>
    </source>
</evidence>
<keyword evidence="2 6" id="KW-0732">Signal</keyword>
<keyword evidence="5" id="KW-0449">Lipoprotein</keyword>
<dbReference type="RefSeq" id="WP_262683961.1">
    <property type="nucleotide sequence ID" value="NZ_JAOQIO010000025.1"/>
</dbReference>
<keyword evidence="3" id="KW-0472">Membrane</keyword>
<organism evidence="7 8">
    <name type="scientific">Paenibacillus baimaensis</name>
    <dbReference type="NCBI Taxonomy" id="2982185"/>
    <lineage>
        <taxon>Bacteria</taxon>
        <taxon>Bacillati</taxon>
        <taxon>Bacillota</taxon>
        <taxon>Bacilli</taxon>
        <taxon>Bacillales</taxon>
        <taxon>Paenibacillaceae</taxon>
        <taxon>Paenibacillus</taxon>
    </lineage>
</organism>
<keyword evidence="8" id="KW-1185">Reference proteome</keyword>
<comment type="caution">
    <text evidence="7">The sequence shown here is derived from an EMBL/GenBank/DDBJ whole genome shotgun (WGS) entry which is preliminary data.</text>
</comment>
<dbReference type="InterPro" id="IPR050490">
    <property type="entry name" value="Bact_solute-bd_prot1"/>
</dbReference>
<evidence type="ECO:0000256" key="6">
    <source>
        <dbReference type="SAM" id="SignalP"/>
    </source>
</evidence>
<gene>
    <name evidence="7" type="ORF">OB236_10630</name>
</gene>
<keyword evidence="1" id="KW-1003">Cell membrane</keyword>
<evidence type="ECO:0000313" key="7">
    <source>
        <dbReference type="EMBL" id="MCU6792578.1"/>
    </source>
</evidence>
<protein>
    <submittedName>
        <fullName evidence="7">Extracellular solute-binding protein</fullName>
    </submittedName>
</protein>
<sequence>MKRKHVIATTVMVLTAASLAACTSTEEKKLAGTQEGTVKPPAKISIFKYLSPGQTYHPDSELEKIIEKDANVDLTYETVPSAEYKTKLSVKLAGGDLSDIIVTNSPGDPEHNTLIDQGVFLALDELLPKFPKLKEAFSEKTWNFMKSPKDGKIYGVPVLRDRGGNGIVIRKDWLDKLGLKVPKTLDELVVVLTAFRDKDPDGNGQNDTIPLTLTDIQASGLYAFFPLFGINPGWSPTPGDANKLQYGLIQPEAKEAMSFLRDLRLKGLLDQDLLVGKTSGLDKFKSGKVGVIVTTLGNYRQVVVLPNMKAEIIDPITHGGNVWKVATPAIPISRTNQISSKSKNPEAALGYLEYQLTRGFDYIQYGVEGKTYSIQNGVKVPFPEDKKDPQYNTTVGLEMLQPEWLFSDPEKYTKFIPKEAAEYLLGKLDTYEKNINYDYLRSNIAIPTLLEKSTVLRQILDEGYTKMLLDSKGDVNKTFDEMVVKWRNGGGDKAIEEVNSLQKDKSEPSFYYKRK</sequence>
<accession>A0ABT2UD55</accession>
<evidence type="ECO:0000256" key="2">
    <source>
        <dbReference type="ARBA" id="ARBA00022729"/>
    </source>
</evidence>
<evidence type="ECO:0000256" key="1">
    <source>
        <dbReference type="ARBA" id="ARBA00022475"/>
    </source>
</evidence>
<name>A0ABT2UD55_9BACL</name>
<reference evidence="7 8" key="1">
    <citation type="submission" date="2022-09" db="EMBL/GenBank/DDBJ databases">
        <authorList>
            <person name="Han X.L."/>
            <person name="Wang Q."/>
            <person name="Lu T."/>
        </authorList>
    </citation>
    <scope>NUCLEOTIDE SEQUENCE [LARGE SCALE GENOMIC DNA]</scope>
    <source>
        <strain evidence="7 8">WQ 127069</strain>
    </source>
</reference>
<dbReference type="Proteomes" id="UP001652445">
    <property type="component" value="Unassembled WGS sequence"/>
</dbReference>
<proteinExistence type="predicted"/>
<dbReference type="PANTHER" id="PTHR43649">
    <property type="entry name" value="ARABINOSE-BINDING PROTEIN-RELATED"/>
    <property type="match status" value="1"/>
</dbReference>
<evidence type="ECO:0000256" key="4">
    <source>
        <dbReference type="ARBA" id="ARBA00023139"/>
    </source>
</evidence>